<dbReference type="InterPro" id="IPR001382">
    <property type="entry name" value="Glyco_hydro_47"/>
</dbReference>
<reference evidence="7 8" key="1">
    <citation type="submission" date="2020-10" db="EMBL/GenBank/DDBJ databases">
        <authorList>
            <person name="Klimov P.B."/>
            <person name="Dyachkov S.M."/>
            <person name="Chetverikov P.E."/>
        </authorList>
    </citation>
    <scope>NUCLEOTIDE SEQUENCE [LARGE SCALE GENOMIC DNA]</scope>
    <source>
        <strain evidence="7">BMOC 18-1129-001#AD2665</strain>
        <tissue evidence="7">Entire mites</tissue>
    </source>
</reference>
<dbReference type="InterPro" id="IPR050749">
    <property type="entry name" value="Glycosyl_Hydrolase_47"/>
</dbReference>
<evidence type="ECO:0000313" key="7">
    <source>
        <dbReference type="EMBL" id="KAG9508411.1"/>
    </source>
</evidence>
<proteinExistence type="inferred from homology"/>
<keyword evidence="6" id="KW-0326">Glycosidase</keyword>
<evidence type="ECO:0000256" key="5">
    <source>
        <dbReference type="ARBA" id="ARBA00023157"/>
    </source>
</evidence>
<comment type="pathway">
    <text evidence="2">Protein modification; protein glycosylation.</text>
</comment>
<comment type="caution">
    <text evidence="7">The sequence shown here is derived from an EMBL/GenBank/DDBJ whole genome shotgun (WGS) entry which is preliminary data.</text>
</comment>
<dbReference type="InterPro" id="IPR036026">
    <property type="entry name" value="Seven-hairpin_glycosidases"/>
</dbReference>
<evidence type="ECO:0000313" key="8">
    <source>
        <dbReference type="Proteomes" id="UP000825002"/>
    </source>
</evidence>
<sequence>MKHAWDGYTRYAWGYNELRPISKEPHYGSVFHGEKMGATIVDGIDTLFIMGMHDKYMAARNWIEQNLDFASFNGELSVFETNIRFVGGLLSIYALTKDQMFLAKAVQCAQKLLPAFDTPSGIPRAFVNMRTGDSRNADWTFGGAILSEFGSIHLEFAYLSYATGDPIYLEKVSRVRRTVKMATPRDDGLYNNYIDVSTGQWLTSKVHVSMGGLGDSFYEYLLKAYVQSGKRDVEALHLYNDAIRALERKLIFTSNQSRLVYFGEYVDGSVVHKMGTLACFSGGMLAMGGMHQETAELRNHYIRLGAEIARTCRESCVRANASIGPEAFVFTKAVEARAYRVDDKAYLLRPEILETYFYMWRYTHNPTYREWAWDFAQALDRYCRVEAGYSGLRNVYDPNYRNLDDVQQSFFLAEVLKYLYLIFSDDQLLSLDDWVFNTEAHPLPILKNITSTHRLH</sequence>
<accession>A0ABQ7S4S5</accession>
<dbReference type="PANTHER" id="PTHR11742">
    <property type="entry name" value="MANNOSYL-OLIGOSACCHARIDE ALPHA-1,2-MANNOSIDASE-RELATED"/>
    <property type="match status" value="1"/>
</dbReference>
<dbReference type="Gene3D" id="1.50.10.10">
    <property type="match status" value="1"/>
</dbReference>
<dbReference type="SUPFAM" id="SSF48225">
    <property type="entry name" value="Seven-hairpin glycosidases"/>
    <property type="match status" value="1"/>
</dbReference>
<dbReference type="PRINTS" id="PR00747">
    <property type="entry name" value="GLYHDRLASE47"/>
</dbReference>
<evidence type="ECO:0000256" key="6">
    <source>
        <dbReference type="RuleBase" id="RU361193"/>
    </source>
</evidence>
<dbReference type="Pfam" id="PF01532">
    <property type="entry name" value="Glyco_hydro_47"/>
    <property type="match status" value="1"/>
</dbReference>
<dbReference type="EMBL" id="JAIFTH010002263">
    <property type="protein sequence ID" value="KAG9508411.1"/>
    <property type="molecule type" value="Genomic_DNA"/>
</dbReference>
<dbReference type="InterPro" id="IPR012341">
    <property type="entry name" value="6hp_glycosidase-like_sf"/>
</dbReference>
<gene>
    <name evidence="7" type="primary">Man1a2</name>
    <name evidence="7" type="ORF">GZH46_03096</name>
</gene>
<keyword evidence="5" id="KW-1015">Disulfide bond</keyword>
<name>A0ABQ7S4S5_9ACAR</name>
<organism evidence="7 8">
    <name type="scientific">Fragariocoptes setiger</name>
    <dbReference type="NCBI Taxonomy" id="1670756"/>
    <lineage>
        <taxon>Eukaryota</taxon>
        <taxon>Metazoa</taxon>
        <taxon>Ecdysozoa</taxon>
        <taxon>Arthropoda</taxon>
        <taxon>Chelicerata</taxon>
        <taxon>Arachnida</taxon>
        <taxon>Acari</taxon>
        <taxon>Acariformes</taxon>
        <taxon>Trombidiformes</taxon>
        <taxon>Prostigmata</taxon>
        <taxon>Eupodina</taxon>
        <taxon>Eriophyoidea</taxon>
        <taxon>Phytoptidae</taxon>
        <taxon>Fragariocoptes</taxon>
    </lineage>
</organism>
<keyword evidence="4 6" id="KW-0378">Hydrolase</keyword>
<evidence type="ECO:0000256" key="2">
    <source>
        <dbReference type="ARBA" id="ARBA00004922"/>
    </source>
</evidence>
<feature type="non-terminal residue" evidence="7">
    <location>
        <position position="1"/>
    </location>
</feature>
<dbReference type="Proteomes" id="UP000825002">
    <property type="component" value="Unassembled WGS sequence"/>
</dbReference>
<evidence type="ECO:0000256" key="3">
    <source>
        <dbReference type="ARBA" id="ARBA00007658"/>
    </source>
</evidence>
<evidence type="ECO:0000256" key="1">
    <source>
        <dbReference type="ARBA" id="ARBA00001913"/>
    </source>
</evidence>
<dbReference type="PANTHER" id="PTHR11742:SF6">
    <property type="entry name" value="MANNOSYL-OLIGOSACCHARIDE ALPHA-1,2-MANNOSIDASE IA-RELATED"/>
    <property type="match status" value="1"/>
</dbReference>
<comment type="cofactor">
    <cofactor evidence="1">
        <name>Ca(2+)</name>
        <dbReference type="ChEBI" id="CHEBI:29108"/>
    </cofactor>
</comment>
<protein>
    <recommendedName>
        <fullName evidence="6">alpha-1,2-Mannosidase</fullName>
        <ecNumber evidence="6">3.2.1.-</ecNumber>
    </recommendedName>
</protein>
<comment type="similarity">
    <text evidence="3 6">Belongs to the glycosyl hydrolase 47 family.</text>
</comment>
<dbReference type="EC" id="3.2.1.-" evidence="6"/>
<evidence type="ECO:0000256" key="4">
    <source>
        <dbReference type="ARBA" id="ARBA00022801"/>
    </source>
</evidence>
<keyword evidence="8" id="KW-1185">Reference proteome</keyword>